<dbReference type="Pfam" id="PF13738">
    <property type="entry name" value="Pyr_redox_3"/>
    <property type="match status" value="1"/>
</dbReference>
<keyword evidence="2" id="KW-0560">Oxidoreductase</keyword>
<protein>
    <submittedName>
        <fullName evidence="2">Baeyer-Villiger monooxygenase</fullName>
    </submittedName>
</protein>
<proteinExistence type="inferred from homology"/>
<dbReference type="AlphaFoldDB" id="A0A9P6SN15"/>
<gene>
    <name evidence="2" type="ORF">D0Z07_8629</name>
</gene>
<dbReference type="Proteomes" id="UP000785200">
    <property type="component" value="Unassembled WGS sequence"/>
</dbReference>
<keyword evidence="2" id="KW-0503">Monooxygenase</keyword>
<evidence type="ECO:0000313" key="3">
    <source>
        <dbReference type="Proteomes" id="UP000785200"/>
    </source>
</evidence>
<keyword evidence="3" id="KW-1185">Reference proteome</keyword>
<sequence>MLPQKQSVNAIIVGAGPSGIAMAHSLKHKLGFDDFTVYEKLDGVGGTWRTNTYPGCGCDVPTHLYSFSFNLNPEWSKELCDQAEILEYMEATVDKFKLRSHMNFQVACLGAKWIVEKSKWEVRFHDLVTDLKYTREASIFVSAVGGISEPRDVKFKGMEKFQGAMFHTARWDHTYDYTGKRMAVIGNGCSAAQVVPNVVNKVKYIKQFARSPQWYHERPNRNFTSFEKACFKYIPFWQRYHRLSLFQANDSLVATYVPGKKAEKKRHATEEYAKSYIYRMTPKKYHDFIVPEFPLGCKRRIFDPNYLEALHAKNLDLVPEGIREIDETGITSESGIQDEFDVIVLATGFQVTNFLTPMEIVGTAGETLADQWKESRGAQAYLGTYVHNFPNFAILFGPNTFPAHNSALFSCEVQVEYVTKSLFRPIMDHRASLIEVKQSAEDYFANDMQNQLTGSVFSAGCSNWYINSAGRNSASWPGYASTFWFQTFFPKFADFDLIDGDKFWFTKALARRLAKVVLSKYTIAGLLLTFSVLSREGKLSILKPAV</sequence>
<accession>A0A9P6SN15</accession>
<dbReference type="InterPro" id="IPR051209">
    <property type="entry name" value="FAD-bind_Monooxygenase_sf"/>
</dbReference>
<name>A0A9P6SN15_9HELO</name>
<dbReference type="Gene3D" id="3.50.50.60">
    <property type="entry name" value="FAD/NAD(P)-binding domain"/>
    <property type="match status" value="2"/>
</dbReference>
<dbReference type="PANTHER" id="PTHR42877">
    <property type="entry name" value="L-ORNITHINE N(5)-MONOOXYGENASE-RELATED"/>
    <property type="match status" value="1"/>
</dbReference>
<dbReference type="PANTHER" id="PTHR42877:SF5">
    <property type="entry name" value="L-ORNITHINE N(5)-MONOOXYGENASE-RELATED"/>
    <property type="match status" value="1"/>
</dbReference>
<comment type="similarity">
    <text evidence="1">Belongs to the FAD-binding monooxygenase family.</text>
</comment>
<evidence type="ECO:0000256" key="1">
    <source>
        <dbReference type="ARBA" id="ARBA00010139"/>
    </source>
</evidence>
<dbReference type="EMBL" id="VNKQ01000018">
    <property type="protein sequence ID" value="KAG0645449.1"/>
    <property type="molecule type" value="Genomic_DNA"/>
</dbReference>
<dbReference type="OrthoDB" id="74360at2759"/>
<dbReference type="SUPFAM" id="SSF51905">
    <property type="entry name" value="FAD/NAD(P)-binding domain"/>
    <property type="match status" value="1"/>
</dbReference>
<reference evidence="2" key="1">
    <citation type="submission" date="2019-07" db="EMBL/GenBank/DDBJ databases">
        <title>Hyphodiscus hymeniophilus genome sequencing and assembly.</title>
        <authorList>
            <person name="Kramer G."/>
            <person name="Nodwell J."/>
        </authorList>
    </citation>
    <scope>NUCLEOTIDE SEQUENCE</scope>
    <source>
        <strain evidence="2">ATCC 34498</strain>
    </source>
</reference>
<dbReference type="GO" id="GO:0004497">
    <property type="term" value="F:monooxygenase activity"/>
    <property type="evidence" value="ECO:0007669"/>
    <property type="project" value="UniProtKB-KW"/>
</dbReference>
<organism evidence="2 3">
    <name type="scientific">Hyphodiscus hymeniophilus</name>
    <dbReference type="NCBI Taxonomy" id="353542"/>
    <lineage>
        <taxon>Eukaryota</taxon>
        <taxon>Fungi</taxon>
        <taxon>Dikarya</taxon>
        <taxon>Ascomycota</taxon>
        <taxon>Pezizomycotina</taxon>
        <taxon>Leotiomycetes</taxon>
        <taxon>Helotiales</taxon>
        <taxon>Hyphodiscaceae</taxon>
        <taxon>Hyphodiscus</taxon>
    </lineage>
</organism>
<comment type="caution">
    <text evidence="2">The sequence shown here is derived from an EMBL/GenBank/DDBJ whole genome shotgun (WGS) entry which is preliminary data.</text>
</comment>
<dbReference type="InterPro" id="IPR036188">
    <property type="entry name" value="FAD/NAD-bd_sf"/>
</dbReference>
<evidence type="ECO:0000313" key="2">
    <source>
        <dbReference type="EMBL" id="KAG0645449.1"/>
    </source>
</evidence>